<dbReference type="EMBL" id="AUPC02000022">
    <property type="protein sequence ID" value="POG79761.1"/>
    <property type="molecule type" value="Genomic_DNA"/>
</dbReference>
<sequence>MGGDKLSSADLIFQIQSFYLRKKEYNIPYSASRGDVLTWWILYNSVHSEENYIQKLALKILAITPYNARFEKLEAMVKLYRYYITNAQKELNDDSNGNDGDNDYNNNNDNDDNNNDNNDDDDNNNDNDNDEKNVTEIEKWVNINNLELKKLLNIEVNVVIELHLLPVINHGSNVFDVEATVDKILIMELLHRHNILFVSEDISNTPILTDDDISNNPVITIGKDKDENINDKIPDNIQDQLDTDETRVKIASENISFNTTFLSWEEVEDFLKDYGQRNGFAITKYRIEKNRSTQLITKRTFVCEFSERATCITVSLFANQHNHELRPDAFEFNSKYREFTKEMIDKIEIMTRYGNLSITLQRNLLKARFPKMNCSDSDLSNAIQKFKSLDRSNMHNDASDLLINLVQKKQEDPLFVKFELDNDNQLTHLFWMTPEQVVL</sequence>
<proteinExistence type="predicted"/>
<reference evidence="2 3" key="1">
    <citation type="journal article" date="2013" name="Proc. Natl. Acad. Sci. U.S.A.">
        <title>Genome of an arbuscular mycorrhizal fungus provides insight into the oldest plant symbiosis.</title>
        <authorList>
            <person name="Tisserant E."/>
            <person name="Malbreil M."/>
            <person name="Kuo A."/>
            <person name="Kohler A."/>
            <person name="Symeonidi A."/>
            <person name="Balestrini R."/>
            <person name="Charron P."/>
            <person name="Duensing N."/>
            <person name="Frei Dit Frey N."/>
            <person name="Gianinazzi-Pearson V."/>
            <person name="Gilbert L.B."/>
            <person name="Handa Y."/>
            <person name="Herr J.R."/>
            <person name="Hijri M."/>
            <person name="Koul R."/>
            <person name="Kawaguchi M."/>
            <person name="Krajinski F."/>
            <person name="Lammers P.J."/>
            <person name="Masclaux F.G."/>
            <person name="Murat C."/>
            <person name="Morin E."/>
            <person name="Ndikumana S."/>
            <person name="Pagni M."/>
            <person name="Petitpierre D."/>
            <person name="Requena N."/>
            <person name="Rosikiewicz P."/>
            <person name="Riley R."/>
            <person name="Saito K."/>
            <person name="San Clemente H."/>
            <person name="Shapiro H."/>
            <person name="van Tuinen D."/>
            <person name="Becard G."/>
            <person name="Bonfante P."/>
            <person name="Paszkowski U."/>
            <person name="Shachar-Hill Y.Y."/>
            <person name="Tuskan G.A."/>
            <person name="Young P.W."/>
            <person name="Sanders I.R."/>
            <person name="Henrissat B."/>
            <person name="Rensing S.A."/>
            <person name="Grigoriev I.V."/>
            <person name="Corradi N."/>
            <person name="Roux C."/>
            <person name="Martin F."/>
        </authorList>
    </citation>
    <scope>NUCLEOTIDE SEQUENCE [LARGE SCALE GENOMIC DNA]</scope>
    <source>
        <strain evidence="2 3">DAOM 197198</strain>
    </source>
</reference>
<dbReference type="AlphaFoldDB" id="A0A2P4QQ43"/>
<name>A0A2P4QQ43_RHIID</name>
<protein>
    <recommendedName>
        <fullName evidence="4">FAR1 domain-containing protein</fullName>
    </recommendedName>
</protein>
<dbReference type="Proteomes" id="UP000018888">
    <property type="component" value="Unassembled WGS sequence"/>
</dbReference>
<feature type="compositionally biased region" description="Low complexity" evidence="1">
    <location>
        <begin position="94"/>
        <end position="108"/>
    </location>
</feature>
<evidence type="ECO:0000313" key="3">
    <source>
        <dbReference type="Proteomes" id="UP000018888"/>
    </source>
</evidence>
<keyword evidence="3" id="KW-1185">Reference proteome</keyword>
<evidence type="ECO:0000256" key="1">
    <source>
        <dbReference type="SAM" id="MobiDB-lite"/>
    </source>
</evidence>
<comment type="caution">
    <text evidence="2">The sequence shown here is derived from an EMBL/GenBank/DDBJ whole genome shotgun (WGS) entry which is preliminary data.</text>
</comment>
<feature type="region of interest" description="Disordered" evidence="1">
    <location>
        <begin position="91"/>
        <end position="131"/>
    </location>
</feature>
<accession>A0A2P4QQ43</accession>
<evidence type="ECO:0008006" key="4">
    <source>
        <dbReference type="Google" id="ProtNLM"/>
    </source>
</evidence>
<reference evidence="2 3" key="2">
    <citation type="journal article" date="2018" name="New Phytol.">
        <title>High intraspecific genome diversity in the model arbuscular mycorrhizal symbiont Rhizophagus irregularis.</title>
        <authorList>
            <person name="Chen E.C.H."/>
            <person name="Morin E."/>
            <person name="Beaudet D."/>
            <person name="Noel J."/>
            <person name="Yildirir G."/>
            <person name="Ndikumana S."/>
            <person name="Charron P."/>
            <person name="St-Onge C."/>
            <person name="Giorgi J."/>
            <person name="Kruger M."/>
            <person name="Marton T."/>
            <person name="Ropars J."/>
            <person name="Grigoriev I.V."/>
            <person name="Hainaut M."/>
            <person name="Henrissat B."/>
            <person name="Roux C."/>
            <person name="Martin F."/>
            <person name="Corradi N."/>
        </authorList>
    </citation>
    <scope>NUCLEOTIDE SEQUENCE [LARGE SCALE GENOMIC DNA]</scope>
    <source>
        <strain evidence="2 3">DAOM 197198</strain>
    </source>
</reference>
<organism evidence="2 3">
    <name type="scientific">Rhizophagus irregularis (strain DAOM 181602 / DAOM 197198 / MUCL 43194)</name>
    <name type="common">Arbuscular mycorrhizal fungus</name>
    <name type="synonym">Glomus intraradices</name>
    <dbReference type="NCBI Taxonomy" id="747089"/>
    <lineage>
        <taxon>Eukaryota</taxon>
        <taxon>Fungi</taxon>
        <taxon>Fungi incertae sedis</taxon>
        <taxon>Mucoromycota</taxon>
        <taxon>Glomeromycotina</taxon>
        <taxon>Glomeromycetes</taxon>
        <taxon>Glomerales</taxon>
        <taxon>Glomeraceae</taxon>
        <taxon>Rhizophagus</taxon>
    </lineage>
</organism>
<feature type="compositionally biased region" description="Acidic residues" evidence="1">
    <location>
        <begin position="109"/>
        <end position="129"/>
    </location>
</feature>
<gene>
    <name evidence="2" type="ORF">GLOIN_2v1765091</name>
</gene>
<dbReference type="PANTHER" id="PTHR47718">
    <property type="entry name" value="OS01G0519700 PROTEIN"/>
    <property type="match status" value="1"/>
</dbReference>
<dbReference type="VEuPathDB" id="FungiDB:RhiirFUN_007531"/>
<evidence type="ECO:0000313" key="2">
    <source>
        <dbReference type="EMBL" id="POG79761.1"/>
    </source>
</evidence>